<feature type="region of interest" description="Disordered" evidence="1">
    <location>
        <begin position="42"/>
        <end position="61"/>
    </location>
</feature>
<feature type="compositionally biased region" description="Low complexity" evidence="1">
    <location>
        <begin position="768"/>
        <end position="778"/>
    </location>
</feature>
<feature type="transmembrane region" description="Helical" evidence="2">
    <location>
        <begin position="98"/>
        <end position="115"/>
    </location>
</feature>
<dbReference type="WBParaSite" id="maker-uti_cns_0001808-snap-gene-0.2-mRNA-1">
    <property type="protein sequence ID" value="maker-uti_cns_0001808-snap-gene-0.2-mRNA-1"/>
    <property type="gene ID" value="maker-uti_cns_0001808-snap-gene-0.2"/>
</dbReference>
<dbReference type="Pfam" id="PF04004">
    <property type="entry name" value="Leo1"/>
    <property type="match status" value="1"/>
</dbReference>
<feature type="compositionally biased region" description="Acidic residues" evidence="1">
    <location>
        <begin position="884"/>
        <end position="898"/>
    </location>
</feature>
<feature type="compositionally biased region" description="Low complexity" evidence="1">
    <location>
        <begin position="484"/>
        <end position="502"/>
    </location>
</feature>
<feature type="region of interest" description="Disordered" evidence="1">
    <location>
        <begin position="749"/>
        <end position="921"/>
    </location>
</feature>
<keyword evidence="2" id="KW-0812">Transmembrane</keyword>
<feature type="compositionally biased region" description="Polar residues" evidence="1">
    <location>
        <begin position="48"/>
        <end position="58"/>
    </location>
</feature>
<dbReference type="InterPro" id="IPR007149">
    <property type="entry name" value="Leo1"/>
</dbReference>
<dbReference type="GO" id="GO:1990269">
    <property type="term" value="F:RNA polymerase II C-terminal domain phosphoserine binding"/>
    <property type="evidence" value="ECO:0007669"/>
    <property type="project" value="TreeGrafter"/>
</dbReference>
<dbReference type="GO" id="GO:0032968">
    <property type="term" value="P:positive regulation of transcription elongation by RNA polymerase II"/>
    <property type="evidence" value="ECO:0007669"/>
    <property type="project" value="TreeGrafter"/>
</dbReference>
<dbReference type="Proteomes" id="UP000095280">
    <property type="component" value="Unplaced"/>
</dbReference>
<keyword evidence="3" id="KW-1185">Reference proteome</keyword>
<dbReference type="InterPro" id="IPR006616">
    <property type="entry name" value="DM9_repeat"/>
</dbReference>
<dbReference type="GO" id="GO:0006368">
    <property type="term" value="P:transcription elongation by RNA polymerase II"/>
    <property type="evidence" value="ECO:0007669"/>
    <property type="project" value="InterPro"/>
</dbReference>
<reference evidence="4" key="1">
    <citation type="submission" date="2016-11" db="UniProtKB">
        <authorList>
            <consortium name="WormBaseParasite"/>
        </authorList>
    </citation>
    <scope>IDENTIFICATION</scope>
</reference>
<organism evidence="3 4">
    <name type="scientific">Macrostomum lignano</name>
    <dbReference type="NCBI Taxonomy" id="282301"/>
    <lineage>
        <taxon>Eukaryota</taxon>
        <taxon>Metazoa</taxon>
        <taxon>Spiralia</taxon>
        <taxon>Lophotrochozoa</taxon>
        <taxon>Platyhelminthes</taxon>
        <taxon>Rhabditophora</taxon>
        <taxon>Macrostomorpha</taxon>
        <taxon>Macrostomida</taxon>
        <taxon>Macrostomidae</taxon>
        <taxon>Macrostomum</taxon>
    </lineage>
</organism>
<proteinExistence type="predicted"/>
<feature type="region of interest" description="Disordered" evidence="1">
    <location>
        <begin position="465"/>
        <end position="550"/>
    </location>
</feature>
<dbReference type="PANTHER" id="PTHR23146:SF0">
    <property type="entry name" value="RNA POLYMERASE-ASSOCIATED PROTEIN LEO1"/>
    <property type="match status" value="1"/>
</dbReference>
<feature type="compositionally biased region" description="Low complexity" evidence="1">
    <location>
        <begin position="899"/>
        <end position="912"/>
    </location>
</feature>
<keyword evidence="2" id="KW-1133">Transmembrane helix</keyword>
<dbReference type="PANTHER" id="PTHR23146">
    <property type="entry name" value="LEO1 PROTEIN"/>
    <property type="match status" value="1"/>
</dbReference>
<evidence type="ECO:0000313" key="3">
    <source>
        <dbReference type="Proteomes" id="UP000095280"/>
    </source>
</evidence>
<keyword evidence="2" id="KW-0472">Membrane</keyword>
<dbReference type="SMART" id="SM00696">
    <property type="entry name" value="DM9"/>
    <property type="match status" value="2"/>
</dbReference>
<feature type="compositionally biased region" description="Acidic residues" evidence="1">
    <location>
        <begin position="532"/>
        <end position="546"/>
    </location>
</feature>
<evidence type="ECO:0000256" key="1">
    <source>
        <dbReference type="SAM" id="MobiDB-lite"/>
    </source>
</evidence>
<protein>
    <submittedName>
        <fullName evidence="4">DUF3421 domain-containing protein</fullName>
    </submittedName>
</protein>
<dbReference type="GO" id="GO:0016593">
    <property type="term" value="C:Cdc73/Paf1 complex"/>
    <property type="evidence" value="ECO:0007669"/>
    <property type="project" value="InterPro"/>
</dbReference>
<accession>A0A1I8GF13</accession>
<dbReference type="AlphaFoldDB" id="A0A1I8GF13"/>
<evidence type="ECO:0000256" key="2">
    <source>
        <dbReference type="SAM" id="Phobius"/>
    </source>
</evidence>
<feature type="compositionally biased region" description="Low complexity" evidence="1">
    <location>
        <begin position="804"/>
        <end position="817"/>
    </location>
</feature>
<sequence>GADAGKPCWPLSAGSSSVQPADVAEGAAAAAAAAAGGLRVGSDAESAAEQQQEPSDCSTAGAAAGGTVHVQVHLGLAQLLKKQNQLKQRRRKQKTMKLLLWRLRLLLLQLVFWFAKRARSSLTPEPAAACRGTQRSNRRACCLVAARSALCLATNSAKTASSLNASTLLKSPSSSVLTVELAVYFYTSPRAMYSGSAFFSRPATSAFFAADVAADVGADQHLVLRDGVLCTPIGHAGSRAALRQLARHPEAVQLGSDNVAARSSLDSVWRDVTVFGMLPPDADLDALVSGVLHLAHCALPEQRTMSKVKHAGHKGIEICVSWQHAKDGDIPPNAVEAAPGCYVVRAKLDGLWVPGQLSQGCTAASVPNWGTEHSIPEYEVLVRSDIGCYGSGFKWVKEEGGDVPKKALVAGREKNAEPLYIARGEVYGSVCVGKVHKSHRCAYFPYGGTELKGKAYEVLAEAAQNNDDDDSNLPSNKEAGMSGVAASRTRMVSSSSSSSTASNDEAEKKQASSSVPAFQEENDTEARNEEAGDRDEEEEGEEEDAQPVESRINVDFPLIRADLGKEIYFVKMPNFLTVDTRPFDPATYEDALDEEDVVDEEGRHRLRLRVENTIRWRVAKDAEGRELTDEAGQPLRESNAKMVRWSDGSLSLHLGAEIFDVHSMDTTADFNHLFIRQGSGLQGQAVFRRKLVFRPHSTASATHKKITRSLADKSSKQHTVKVLPILSADPERVRQEALRREEEMTRARIRRENIQRRRRERGSGASSGGRLSRSFLESGVGGDDEDEDEEGGASLSAIKRNYRRQSSGGKGSRQQQQQKKRSSQQRGAIYSSTSSSSVSSSSEDNDDADEGKRKKKSGKKVDASDDEDDVGPQQPKRAKKVLSDDEDEQQQDDEEEAGGDSAPAEASGSGAQRKPLPMLVGRFCRPLTIRHLRRFPN</sequence>
<name>A0A1I8GF13_9PLAT</name>
<dbReference type="Pfam" id="PF11901">
    <property type="entry name" value="DM9"/>
    <property type="match status" value="1"/>
</dbReference>
<evidence type="ECO:0000313" key="4">
    <source>
        <dbReference type="WBParaSite" id="maker-uti_cns_0001808-snap-gene-0.2-mRNA-1"/>
    </source>
</evidence>
<feature type="compositionally biased region" description="Low complexity" evidence="1">
    <location>
        <begin position="824"/>
        <end position="842"/>
    </location>
</feature>
<feature type="compositionally biased region" description="Acidic residues" evidence="1">
    <location>
        <begin position="782"/>
        <end position="791"/>
    </location>
</feature>